<dbReference type="Proteomes" id="UP001486565">
    <property type="component" value="Chromosome"/>
</dbReference>
<protein>
    <recommendedName>
        <fullName evidence="4">ATPase</fullName>
    </recommendedName>
</protein>
<gene>
    <name evidence="2" type="ORF">QBE51_05100</name>
</gene>
<keyword evidence="1" id="KW-0175">Coiled coil</keyword>
<name>A0ABZ2Y6C2_9FIRM</name>
<keyword evidence="3" id="KW-1185">Reference proteome</keyword>
<dbReference type="RefSeq" id="WP_341877862.1">
    <property type="nucleotide sequence ID" value="NZ_CP121687.1"/>
</dbReference>
<feature type="coiled-coil region" evidence="1">
    <location>
        <begin position="65"/>
        <end position="100"/>
    </location>
</feature>
<evidence type="ECO:0000313" key="3">
    <source>
        <dbReference type="Proteomes" id="UP001486565"/>
    </source>
</evidence>
<reference evidence="2 3" key="1">
    <citation type="submission" date="2023-03" db="EMBL/GenBank/DDBJ databases">
        <title>Novel Species.</title>
        <authorList>
            <person name="Ma S."/>
        </authorList>
    </citation>
    <scope>NUCLEOTIDE SEQUENCE [LARGE SCALE GENOMIC DNA]</scope>
    <source>
        <strain evidence="2 3">LIND6LT2</strain>
    </source>
</reference>
<evidence type="ECO:0000313" key="2">
    <source>
        <dbReference type="EMBL" id="WZL70902.1"/>
    </source>
</evidence>
<evidence type="ECO:0000256" key="1">
    <source>
        <dbReference type="SAM" id="Coils"/>
    </source>
</evidence>
<proteinExistence type="predicted"/>
<evidence type="ECO:0008006" key="4">
    <source>
        <dbReference type="Google" id="ProtNLM"/>
    </source>
</evidence>
<sequence>MHNNVNSLNIVLGDDPMEDMIKKIIEIDHKAFEQKQVTEMKIKENEKKLKEIFANMETEIIQKAKDEAEKKYKAEIENFAKTVNEIKEQGEYEIKKLEEKFNIIHEELSQSLFKEIFELS</sequence>
<organism evidence="2 3">
    <name type="scientific">Defluviitalea saccharophila</name>
    <dbReference type="NCBI Taxonomy" id="879970"/>
    <lineage>
        <taxon>Bacteria</taxon>
        <taxon>Bacillati</taxon>
        <taxon>Bacillota</taxon>
        <taxon>Clostridia</taxon>
        <taxon>Lachnospirales</taxon>
        <taxon>Defluviitaleaceae</taxon>
        <taxon>Defluviitalea</taxon>
    </lineage>
</organism>
<dbReference type="EMBL" id="CP121687">
    <property type="protein sequence ID" value="WZL70902.1"/>
    <property type="molecule type" value="Genomic_DNA"/>
</dbReference>
<accession>A0ABZ2Y6C2</accession>